<dbReference type="SMART" id="SM00800">
    <property type="entry name" value="uDENN"/>
    <property type="match status" value="1"/>
</dbReference>
<dbReference type="InterPro" id="IPR001849">
    <property type="entry name" value="PH_domain"/>
</dbReference>
<evidence type="ECO:0000259" key="6">
    <source>
        <dbReference type="PROSITE" id="PS50003"/>
    </source>
</evidence>
<evidence type="ECO:0000259" key="8">
    <source>
        <dbReference type="PROSITE" id="PS50211"/>
    </source>
</evidence>
<dbReference type="EMBL" id="VXIV02003311">
    <property type="protein sequence ID" value="KAF6018429.1"/>
    <property type="molecule type" value="Genomic_DNA"/>
</dbReference>
<feature type="compositionally biased region" description="Polar residues" evidence="5">
    <location>
        <begin position="1895"/>
        <end position="1910"/>
    </location>
</feature>
<evidence type="ECO:0000256" key="1">
    <source>
        <dbReference type="ARBA" id="ARBA00007471"/>
    </source>
</evidence>
<dbReference type="Pfam" id="PF02141">
    <property type="entry name" value="DENN"/>
    <property type="match status" value="1"/>
</dbReference>
<name>A0A7J7IWY6_BUGNE</name>
<dbReference type="Pfam" id="PF00130">
    <property type="entry name" value="C1_1"/>
    <property type="match status" value="1"/>
</dbReference>
<dbReference type="SUPFAM" id="SSF50729">
    <property type="entry name" value="PH domain-like"/>
    <property type="match status" value="2"/>
</dbReference>
<dbReference type="InterPro" id="IPR029021">
    <property type="entry name" value="Prot-tyrosine_phosphatase-like"/>
</dbReference>
<dbReference type="Gene3D" id="3.30.450.200">
    <property type="match status" value="1"/>
</dbReference>
<dbReference type="SMART" id="SM00799">
    <property type="entry name" value="DENN"/>
    <property type="match status" value="1"/>
</dbReference>
<dbReference type="GO" id="GO:0046872">
    <property type="term" value="F:metal ion binding"/>
    <property type="evidence" value="ECO:0007669"/>
    <property type="project" value="UniProtKB-KW"/>
</dbReference>
<dbReference type="InterPro" id="IPR011993">
    <property type="entry name" value="PH-like_dom_sf"/>
</dbReference>
<feature type="region of interest" description="Disordered" evidence="5">
    <location>
        <begin position="1282"/>
        <end position="1328"/>
    </location>
</feature>
<dbReference type="Gene3D" id="3.30.60.20">
    <property type="match status" value="1"/>
</dbReference>
<dbReference type="PROSITE" id="PS50003">
    <property type="entry name" value="PH_DOMAIN"/>
    <property type="match status" value="1"/>
</dbReference>
<accession>A0A7J7IWY6</accession>
<proteinExistence type="inferred from homology"/>
<dbReference type="OrthoDB" id="74314at2759"/>
<reference evidence="10" key="1">
    <citation type="submission" date="2020-06" db="EMBL/GenBank/DDBJ databases">
        <title>Draft genome of Bugula neritina, a colonial animal packing powerful symbionts and potential medicines.</title>
        <authorList>
            <person name="Rayko M."/>
        </authorList>
    </citation>
    <scope>NUCLEOTIDE SEQUENCE [LARGE SCALE GENOMIC DNA]</scope>
    <source>
        <strain evidence="10">Kwan_BN1</strain>
    </source>
</reference>
<dbReference type="InterPro" id="IPR010569">
    <property type="entry name" value="Myotubularin-like_Pase_dom"/>
</dbReference>
<keyword evidence="3" id="KW-0479">Metal-binding</keyword>
<dbReference type="Pfam" id="PF02893">
    <property type="entry name" value="GRAM"/>
    <property type="match status" value="1"/>
</dbReference>
<evidence type="ECO:0000259" key="7">
    <source>
        <dbReference type="PROSITE" id="PS50081"/>
    </source>
</evidence>
<keyword evidence="2" id="KW-0597">Phosphoprotein</keyword>
<dbReference type="Pfam" id="PF06602">
    <property type="entry name" value="Myotub-related"/>
    <property type="match status" value="1"/>
</dbReference>
<dbReference type="InterPro" id="IPR030564">
    <property type="entry name" value="Myotubularin"/>
</dbReference>
<dbReference type="InterPro" id="IPR001194">
    <property type="entry name" value="cDENN_dom"/>
</dbReference>
<dbReference type="InterPro" id="IPR022096">
    <property type="entry name" value="SBF1/SBF2"/>
</dbReference>
<dbReference type="FunFam" id="2.30.29.30:FF:000286">
    <property type="entry name" value="PH-protein kinase domain containing protein"/>
    <property type="match status" value="1"/>
</dbReference>
<evidence type="ECO:0000313" key="10">
    <source>
        <dbReference type="EMBL" id="KAF6018429.1"/>
    </source>
</evidence>
<dbReference type="GO" id="GO:0005085">
    <property type="term" value="F:guanyl-nucleotide exchange factor activity"/>
    <property type="evidence" value="ECO:0007669"/>
    <property type="project" value="TreeGrafter"/>
</dbReference>
<dbReference type="SMART" id="SM00568">
    <property type="entry name" value="GRAM"/>
    <property type="match status" value="1"/>
</dbReference>
<feature type="region of interest" description="Disordered" evidence="5">
    <location>
        <begin position="1072"/>
        <end position="1118"/>
    </location>
</feature>
<dbReference type="PROSITE" id="PS51339">
    <property type="entry name" value="PPASE_MYOTUBULARIN"/>
    <property type="match status" value="1"/>
</dbReference>
<dbReference type="SUPFAM" id="SSF52799">
    <property type="entry name" value="(Phosphotyrosine protein) phosphatases II"/>
    <property type="match status" value="1"/>
</dbReference>
<dbReference type="GO" id="GO:0005737">
    <property type="term" value="C:cytoplasm"/>
    <property type="evidence" value="ECO:0007669"/>
    <property type="project" value="TreeGrafter"/>
</dbReference>
<evidence type="ECO:0000256" key="5">
    <source>
        <dbReference type="SAM" id="MobiDB-lite"/>
    </source>
</evidence>
<evidence type="ECO:0000259" key="9">
    <source>
        <dbReference type="PROSITE" id="PS51339"/>
    </source>
</evidence>
<dbReference type="InterPro" id="IPR005112">
    <property type="entry name" value="dDENN_dom"/>
</dbReference>
<dbReference type="CDD" id="cd01235">
    <property type="entry name" value="PH_Sbf1_hMTMR5"/>
    <property type="match status" value="1"/>
</dbReference>
<feature type="domain" description="Phorbol-ester/DAG-type" evidence="7">
    <location>
        <begin position="1831"/>
        <end position="1881"/>
    </location>
</feature>
<dbReference type="CDD" id="cd13208">
    <property type="entry name" value="PH-GRAM_MTMR5_MTMR13"/>
    <property type="match status" value="1"/>
</dbReference>
<dbReference type="PANTHER" id="PTHR10807:SF109">
    <property type="entry name" value="SET DOMAIN BINDING FACTOR, ISOFORM A"/>
    <property type="match status" value="1"/>
</dbReference>
<dbReference type="PROSITE" id="PS50081">
    <property type="entry name" value="ZF_DAG_PE_2"/>
    <property type="match status" value="1"/>
</dbReference>
<dbReference type="InterPro" id="IPR037516">
    <property type="entry name" value="Tripartite_DENN"/>
</dbReference>
<comment type="caution">
    <text evidence="10">The sequence shown here is derived from an EMBL/GenBank/DDBJ whole genome shotgun (WGS) entry which is preliminary data.</text>
</comment>
<evidence type="ECO:0000256" key="4">
    <source>
        <dbReference type="ARBA" id="ARBA00022833"/>
    </source>
</evidence>
<dbReference type="Pfam" id="PF12335">
    <property type="entry name" value="SBF2"/>
    <property type="match status" value="1"/>
</dbReference>
<keyword evidence="4" id="KW-0862">Zinc</keyword>
<dbReference type="CDD" id="cd14534">
    <property type="entry name" value="PTP-MTMR5-like"/>
    <property type="match status" value="1"/>
</dbReference>
<dbReference type="InterPro" id="IPR002219">
    <property type="entry name" value="PKC_DAG/PE"/>
</dbReference>
<dbReference type="FunFam" id="3.40.50.11500:FF:000006">
    <property type="entry name" value="SET binding factor 2"/>
    <property type="match status" value="1"/>
</dbReference>
<feature type="domain" description="PH" evidence="6">
    <location>
        <begin position="1930"/>
        <end position="2034"/>
    </location>
</feature>
<dbReference type="Pfam" id="PF00169">
    <property type="entry name" value="PH"/>
    <property type="match status" value="1"/>
</dbReference>
<dbReference type="InterPro" id="IPR005113">
    <property type="entry name" value="uDENN_dom"/>
</dbReference>
<dbReference type="InterPro" id="IPR004182">
    <property type="entry name" value="GRAM"/>
</dbReference>
<dbReference type="Proteomes" id="UP000593567">
    <property type="component" value="Unassembled WGS sequence"/>
</dbReference>
<dbReference type="InterPro" id="IPR046349">
    <property type="entry name" value="C1-like_sf"/>
</dbReference>
<dbReference type="GO" id="GO:0016020">
    <property type="term" value="C:membrane"/>
    <property type="evidence" value="ECO:0007669"/>
    <property type="project" value="TreeGrafter"/>
</dbReference>
<dbReference type="Gene3D" id="2.30.29.30">
    <property type="entry name" value="Pleckstrin-homology domain (PH domain)/Phosphotyrosine-binding domain (PTB)"/>
    <property type="match status" value="1"/>
</dbReference>
<dbReference type="Pfam" id="PF03456">
    <property type="entry name" value="uDENN"/>
    <property type="match status" value="1"/>
</dbReference>
<comment type="similarity">
    <text evidence="1">Belongs to the protein-tyrosine phosphatase family. Non-receptor class myotubularin subfamily.</text>
</comment>
<keyword evidence="11" id="KW-1185">Reference proteome</keyword>
<dbReference type="PROSITE" id="PS50211">
    <property type="entry name" value="DENN"/>
    <property type="match status" value="1"/>
</dbReference>
<dbReference type="SMART" id="SM00233">
    <property type="entry name" value="PH"/>
    <property type="match status" value="1"/>
</dbReference>
<dbReference type="Gene3D" id="3.40.50.11500">
    <property type="match status" value="1"/>
</dbReference>
<evidence type="ECO:0000313" key="11">
    <source>
        <dbReference type="Proteomes" id="UP000593567"/>
    </source>
</evidence>
<dbReference type="SMART" id="SM00109">
    <property type="entry name" value="C1"/>
    <property type="match status" value="1"/>
</dbReference>
<dbReference type="InterPro" id="IPR043153">
    <property type="entry name" value="DENN_C"/>
</dbReference>
<feature type="domain" description="Myotubularin phosphatase" evidence="9">
    <location>
        <begin position="1147"/>
        <end position="1696"/>
    </location>
</feature>
<dbReference type="PROSITE" id="PS00479">
    <property type="entry name" value="ZF_DAG_PE_1"/>
    <property type="match status" value="1"/>
</dbReference>
<gene>
    <name evidence="10" type="ORF">EB796_023285</name>
</gene>
<dbReference type="PANTHER" id="PTHR10807">
    <property type="entry name" value="MYOTUBULARIN-RELATED"/>
    <property type="match status" value="1"/>
</dbReference>
<evidence type="ECO:0000256" key="2">
    <source>
        <dbReference type="ARBA" id="ARBA00022553"/>
    </source>
</evidence>
<evidence type="ECO:0000256" key="3">
    <source>
        <dbReference type="ARBA" id="ARBA00022723"/>
    </source>
</evidence>
<sequence>MMAAWKRLADYFIVVGYQQDKDGETGGGKVVQRFPEKDWPDVPFTPGIEMFCQPGGWELTERRQEPTFFVSVLTDIDAERHYCACLTFHEPYDDQRGDSGEGNTIGSDSEDVINHSTMFAPKSIVLVSQLNYFDTFKNCLGVIYTVYVEGNYNCHIEELVGNIIGTVMIPPAGGPIVRFTIGAGDKQALQPVTNSMIPQTRRTVAILFQELGIHSVVLLVCAALTDHKILFTSKSYSRLADASNALSALLYPLKYSYVYIPVLPAALVEVLNTPTPFIAGVHSAVRNQTLELLDVIIVDCDSGCVIIPECVHIPSMPEHMNTRLLNDLSSVLNPDLSHADFAFPKDVSKTSNLERLDKEIRAVFIRFFAELFSGYRACLQIVRIHSPPVIQFHKAKFLGIRNLVECEFSKKLLDSMCFASFVQYRGLPFRVCDIFDEVFTSLSTSFHEEQVDPSMVLQHIKEIADTLYLNENPAATITALSTQQYIEKIPKPTAGAFSRIHLPKFPIIDWLHVQEIVDKGQSKRDSCQKHTQHLRTPTPRIVQMGMLYNKQTNFYANQNRRLEVLHNCVKFIFENKISDARKIYPAVVRALKNKTARHALTEDLKRHAAQNKCNLDHQQFLIVVKLFNSLLQNESPLDENGIAAQLLPLGDTFCRRLSPGVIQFAYTCIQEHAVWSNQQFWEATFYEEVQKQIKNLYQSMYKEKSVQSSQVPVNSNGSNDHRHSELAFKKTESLVTEDVSCLEIAAEELRKVKYTKKEEVGSLSTQEEGIVYSQALHFCNRMVYLKVPLDTNRGMPFLPRGEESSSSHFTPSIAESVSIDGESGFEEAEVSEVSVGVSKVITRFIEKVCRESGVSESHMKALHQNVPTLVSMHVETIDNVCRESKRLPPILKPKITEPCLLPGEVMVIDGLRAYLLMDGRDEYQSMEPGPQFMPAEGALFLTSYRVVFKGTPCDQYACELNVIRSIPVSAINKEKKTRSEYFQHLEMYLQHIIQIRSHNFQLMKIGFDEEVGEENVDQFRKSLLKARAPASVLETFAFSGASLIPVSVDQKRKEKYHTLRDFGKTLKKTVRKTAGLKPSKPSDRKPRLMLSGRGSMRGIPPSLAEELDGRPESVYGDEDSWSKTFEEVMSHEDVHMGFQTDPKTQERLSELLCYRDFVRLNLIGSQRSIGQRIRSESFFISNLNSSYKMCHSYPGLMIFPTNISDESIMRFGRSHRQSRFPVITWRHPRTKALLLRASAFHSKSMMGKFKASQGSANNRDSTGSLSTSYEMEKYLTVLSSLTPSGNTKHGGADTTGMSNTMSMTLTPSSSYDTSTRGSPSRANPSGILGGMFDKRSSRLVGRGAAADHNKGMTHFTMTHSSGLMFSAKSPRERRNSVTSYTIGGAGSKSDFSSHSSAKTTATVDRRGQAEQEFGQASLYILCEKNQSKGMKTEHLHRCEFVSVDFRDVASVKLSYKKLMRACVPGVLSNVPEHSFNKLVDESGWLTQIQSILQYAGACVDLLDTQGASVILALEDGWDITSQIISVAELLLDPYYRTFEGFHTLIEKEWLSFGHRFSHRSYQTVNNQSSGFAPVFLQFLDVVHQIHTQFPMSFEFNQFYLKFLAYHHLSSRFRTFMLDCECDRLEAGWLLDDRPRIGMAAAEFTANMGNSLWDYVDLHRAKSSVFHNFFYLNEELQENVLRPHSNMANLEVWDYYLEENLAHGPPYDLELVNKETQQHSSEMAFGDDNLEHSGRVTINNCYDNVGLKMPHAFSSYLQEISGIEQELNQFPAKWSDVVDRLQQPQKDIFRRQYSLSTRYSRSHGRNVHKRSTIEFLVKGKMLPQATKMFSQPHSFEKYYYNTPQSCDYCSHILWGFMKTGLKCSGCGYNCHEKCMSHVPKNCTSNRLKGDAGGSDGTNNASGTESTNSALSPSDEEKAIVDASSSKSEQRSKTFEGYLYKQGALLKGWKARWFVLDFMKHQLRYYDEKDDTHCRGFIELAEVVHVSSTKPVPGAPKKADETAFFEMRTVKRPYVFLAETSEIAHKWVDTIQNRITS</sequence>
<dbReference type="SUPFAM" id="SSF57889">
    <property type="entry name" value="Cysteine-rich domain"/>
    <property type="match status" value="1"/>
</dbReference>
<dbReference type="SMART" id="SM00801">
    <property type="entry name" value="dDENN"/>
    <property type="match status" value="1"/>
</dbReference>
<feature type="compositionally biased region" description="Polar residues" evidence="5">
    <location>
        <begin position="1295"/>
        <end position="1323"/>
    </location>
</feature>
<organism evidence="10 11">
    <name type="scientific">Bugula neritina</name>
    <name type="common">Brown bryozoan</name>
    <name type="synonym">Sertularia neritina</name>
    <dbReference type="NCBI Taxonomy" id="10212"/>
    <lineage>
        <taxon>Eukaryota</taxon>
        <taxon>Metazoa</taxon>
        <taxon>Spiralia</taxon>
        <taxon>Lophotrochozoa</taxon>
        <taxon>Bryozoa</taxon>
        <taxon>Gymnolaemata</taxon>
        <taxon>Cheilostomatida</taxon>
        <taxon>Flustrina</taxon>
        <taxon>Buguloidea</taxon>
        <taxon>Bugulidae</taxon>
        <taxon>Bugula</taxon>
    </lineage>
</organism>
<feature type="region of interest" description="Disordered" evidence="5">
    <location>
        <begin position="1889"/>
        <end position="1924"/>
    </location>
</feature>
<feature type="domain" description="UDENN" evidence="8">
    <location>
        <begin position="10"/>
        <end position="432"/>
    </location>
</feature>
<protein>
    <submittedName>
        <fullName evidence="10">Sbf</fullName>
    </submittedName>
</protein>